<feature type="domain" description="DUF2281" evidence="1">
    <location>
        <begin position="10"/>
        <end position="48"/>
    </location>
</feature>
<dbReference type="InterPro" id="IPR018739">
    <property type="entry name" value="DUF2281"/>
</dbReference>
<organism evidence="2 3">
    <name type="scientific">Hufsiella ginkgonis</name>
    <dbReference type="NCBI Taxonomy" id="2695274"/>
    <lineage>
        <taxon>Bacteria</taxon>
        <taxon>Pseudomonadati</taxon>
        <taxon>Bacteroidota</taxon>
        <taxon>Sphingobacteriia</taxon>
        <taxon>Sphingobacteriales</taxon>
        <taxon>Sphingobacteriaceae</taxon>
        <taxon>Hufsiella</taxon>
    </lineage>
</organism>
<evidence type="ECO:0000313" key="3">
    <source>
        <dbReference type="Proteomes" id="UP000451233"/>
    </source>
</evidence>
<reference evidence="2 3" key="1">
    <citation type="submission" date="2019-11" db="EMBL/GenBank/DDBJ databases">
        <title>Pedobacter sp. HMF7056 Genome sequencing and assembly.</title>
        <authorList>
            <person name="Kang H."/>
            <person name="Kim H."/>
            <person name="Joh K."/>
        </authorList>
    </citation>
    <scope>NUCLEOTIDE SEQUENCE [LARGE SCALE GENOMIC DNA]</scope>
    <source>
        <strain evidence="2 3">HMF7056</strain>
    </source>
</reference>
<evidence type="ECO:0000259" key="1">
    <source>
        <dbReference type="Pfam" id="PF10047"/>
    </source>
</evidence>
<dbReference type="EMBL" id="WVHS01000001">
    <property type="protein sequence ID" value="MXV14332.1"/>
    <property type="molecule type" value="Genomic_DNA"/>
</dbReference>
<proteinExistence type="predicted"/>
<dbReference type="Proteomes" id="UP000451233">
    <property type="component" value="Unassembled WGS sequence"/>
</dbReference>
<name>A0A7K1XTN2_9SPHI</name>
<gene>
    <name evidence="2" type="ORF">GS398_03400</name>
</gene>
<keyword evidence="3" id="KW-1185">Reference proteome</keyword>
<sequence>MKCRILSISLVAKSAKKKESIVPQFGSAKGKIKMSADFDAPLEDFKDYM</sequence>
<evidence type="ECO:0000313" key="2">
    <source>
        <dbReference type="EMBL" id="MXV14332.1"/>
    </source>
</evidence>
<comment type="caution">
    <text evidence="2">The sequence shown here is derived from an EMBL/GenBank/DDBJ whole genome shotgun (WGS) entry which is preliminary data.</text>
</comment>
<dbReference type="Pfam" id="PF10047">
    <property type="entry name" value="DUF2281"/>
    <property type="match status" value="1"/>
</dbReference>
<dbReference type="AlphaFoldDB" id="A0A7K1XTN2"/>
<protein>
    <submittedName>
        <fullName evidence="2">DUF2281 domain-containing protein</fullName>
    </submittedName>
</protein>
<accession>A0A7K1XTN2</accession>